<dbReference type="OrthoDB" id="3254233at2759"/>
<keyword evidence="2" id="KW-1185">Reference proteome</keyword>
<dbReference type="STRING" id="135208.A0A4Z0A367"/>
<proteinExistence type="predicted"/>
<dbReference type="PANTHER" id="PTHR33050">
    <property type="entry name" value="REVERSE TRANSCRIPTASE DOMAIN-CONTAINING PROTEIN"/>
    <property type="match status" value="1"/>
</dbReference>
<accession>A0A4Z0A367</accession>
<dbReference type="SUPFAM" id="SSF56672">
    <property type="entry name" value="DNA/RNA polymerases"/>
    <property type="match status" value="1"/>
</dbReference>
<comment type="caution">
    <text evidence="1">The sequence shown here is derived from an EMBL/GenBank/DDBJ whole genome shotgun (WGS) entry which is preliminary data.</text>
</comment>
<protein>
    <submittedName>
        <fullName evidence="1">Uncharacterized protein</fullName>
    </submittedName>
</protein>
<reference evidence="1 2" key="1">
    <citation type="submission" date="2019-02" db="EMBL/GenBank/DDBJ databases">
        <title>Genome sequencing of the rare red list fungi Hericium alpestre (H. flagellum).</title>
        <authorList>
            <person name="Buettner E."/>
            <person name="Kellner H."/>
        </authorList>
    </citation>
    <scope>NUCLEOTIDE SEQUENCE [LARGE SCALE GENOMIC DNA]</scope>
    <source>
        <strain evidence="1 2">DSM 108284</strain>
    </source>
</reference>
<dbReference type="Proteomes" id="UP000298061">
    <property type="component" value="Unassembled WGS sequence"/>
</dbReference>
<dbReference type="InterPro" id="IPR052055">
    <property type="entry name" value="Hepadnavirus_pol/RT"/>
</dbReference>
<organism evidence="1 2">
    <name type="scientific">Hericium alpestre</name>
    <dbReference type="NCBI Taxonomy" id="135208"/>
    <lineage>
        <taxon>Eukaryota</taxon>
        <taxon>Fungi</taxon>
        <taxon>Dikarya</taxon>
        <taxon>Basidiomycota</taxon>
        <taxon>Agaricomycotina</taxon>
        <taxon>Agaricomycetes</taxon>
        <taxon>Russulales</taxon>
        <taxon>Hericiaceae</taxon>
        <taxon>Hericium</taxon>
    </lineage>
</organism>
<dbReference type="InterPro" id="IPR044730">
    <property type="entry name" value="RNase_H-like_dom_plant"/>
</dbReference>
<dbReference type="InterPro" id="IPR036397">
    <property type="entry name" value="RNaseH_sf"/>
</dbReference>
<dbReference type="GO" id="GO:0003676">
    <property type="term" value="F:nucleic acid binding"/>
    <property type="evidence" value="ECO:0007669"/>
    <property type="project" value="InterPro"/>
</dbReference>
<sequence length="581" mass="65940">MASPLPGLPAAELMNEPALRTIAENSTLFKIVTPVDVNRFEALLVNHPNRPFVDSILHGLRHGFWPCAGADLDKYPSTREFPERDHSPADLEFLKKQCEEEEQLDRFSALFGPPNGLLLPGMYCVPVHAVPKLNSDKLRMVVDHSAGDFSLNSMIDKADIHVNLDNIQDLGHNLLLHCKQLRKNSRWLWKSDVSMAYRRLPMHPLWQLKQVITVDGVRRIDRCNNFRGRTSGMLWCTFMSLILWIAIHEKGIDALLAYIDDCFSDDPSKHLIYYARYDDFLPPKQVALLLLWDEIKLPHDKPKQLFGSVCTIIGLDVDLLHMKISLSPEHRTALITGVCSFMLDAPQRCRHLVEWQRILGWMNWGLNVAPLLCPALQPGYDKIAGCSISRAPIYLNKTVTRDFLWFADAFQSFNGIHFITSHVWDSSQADLVIYCDASLTGGLAFWSPSHNRGFVSERPPSPSDADTIFWYEALTVVSALEWVCSLQHKPRCLAIFSDSLNTIQMFNSLRARPSYNDLLLFTCHNLLLHQIDLHIFHIAGDLNIIANALSHNLFDVVSQYKPDLDVCLFTPPRVALGADKC</sequence>
<evidence type="ECO:0000313" key="1">
    <source>
        <dbReference type="EMBL" id="TFY81466.1"/>
    </source>
</evidence>
<evidence type="ECO:0000313" key="2">
    <source>
        <dbReference type="Proteomes" id="UP000298061"/>
    </source>
</evidence>
<dbReference type="CDD" id="cd06222">
    <property type="entry name" value="RNase_H_like"/>
    <property type="match status" value="1"/>
</dbReference>
<dbReference type="EMBL" id="SFCI01000209">
    <property type="protein sequence ID" value="TFY81466.1"/>
    <property type="molecule type" value="Genomic_DNA"/>
</dbReference>
<dbReference type="Gene3D" id="3.30.420.10">
    <property type="entry name" value="Ribonuclease H-like superfamily/Ribonuclease H"/>
    <property type="match status" value="1"/>
</dbReference>
<dbReference type="AlphaFoldDB" id="A0A4Z0A367"/>
<name>A0A4Z0A367_9AGAM</name>
<dbReference type="PANTHER" id="PTHR33050:SF7">
    <property type="entry name" value="RIBONUCLEASE H"/>
    <property type="match status" value="1"/>
</dbReference>
<gene>
    <name evidence="1" type="ORF">EWM64_g2543</name>
</gene>
<dbReference type="InterPro" id="IPR043502">
    <property type="entry name" value="DNA/RNA_pol_sf"/>
</dbReference>